<dbReference type="KEGG" id="dsh:Dshi_3920"/>
<dbReference type="PANTHER" id="PTHR46889">
    <property type="entry name" value="TRANSPOSASE INSF FOR INSERTION SEQUENCE IS3B-RELATED"/>
    <property type="match status" value="1"/>
</dbReference>
<evidence type="ECO:0000313" key="1">
    <source>
        <dbReference type="EMBL" id="ABV95648.1"/>
    </source>
</evidence>
<keyword evidence="2" id="KW-1185">Reference proteome</keyword>
<dbReference type="EMBL" id="CP000832">
    <property type="protein sequence ID" value="ABV95648.1"/>
    <property type="molecule type" value="Genomic_DNA"/>
</dbReference>
<dbReference type="AlphaFoldDB" id="A8LTT1"/>
<dbReference type="InterPro" id="IPR050900">
    <property type="entry name" value="Transposase_IS3/IS150/IS904"/>
</dbReference>
<evidence type="ECO:0000313" key="2">
    <source>
        <dbReference type="Proteomes" id="UP000006833"/>
    </source>
</evidence>
<dbReference type="Proteomes" id="UP000006833">
    <property type="component" value="Plasmid pDSHI02"/>
</dbReference>
<reference evidence="2" key="1">
    <citation type="journal article" date="2010" name="ISME J.">
        <title>The complete genome sequence of the algal symbiont Dinoroseobacter shibae: a hitchhiker's guide to life in the sea.</title>
        <authorList>
            <person name="Wagner-Dobler I."/>
            <person name="Ballhausen B."/>
            <person name="Berger M."/>
            <person name="Brinkhoff T."/>
            <person name="Buchholz I."/>
            <person name="Bunk B."/>
            <person name="Cypionka H."/>
            <person name="Daniel R."/>
            <person name="Drepper T."/>
            <person name="Gerdts G."/>
            <person name="Hahnke S."/>
            <person name="Han C."/>
            <person name="Jahn D."/>
            <person name="Kalhoefer D."/>
            <person name="Kiss H."/>
            <person name="Klenk H.P."/>
            <person name="Kyrpides N."/>
            <person name="Liebl W."/>
            <person name="Liesegang H."/>
            <person name="Meincke L."/>
            <person name="Pati A."/>
            <person name="Petersen J."/>
            <person name="Piekarski T."/>
            <person name="Pommerenke C."/>
            <person name="Pradella S."/>
            <person name="Pukall R."/>
            <person name="Rabus R."/>
            <person name="Stackebrandt E."/>
            <person name="Thole S."/>
            <person name="Thompson L."/>
            <person name="Tielen P."/>
            <person name="Tomasch J."/>
            <person name="von Jan M."/>
            <person name="Wanphrut N."/>
            <person name="Wichels A."/>
            <person name="Zech H."/>
            <person name="Simon M."/>
        </authorList>
    </citation>
    <scope>NUCLEOTIDE SEQUENCE [LARGE SCALE GENOMIC DNA]</scope>
    <source>
        <strain evidence="2">DSM 16493 / NCIMB 14021 / DFL 12</strain>
        <plasmid evidence="2">Plasmid pDSHI02</plasmid>
    </source>
</reference>
<keyword evidence="1" id="KW-0614">Plasmid</keyword>
<name>A8LTT1_DINSH</name>
<geneLocation type="plasmid" evidence="1 2">
    <name>pDSHI02</name>
</geneLocation>
<gene>
    <name evidence="1" type="ordered locus">Dshi_3920</name>
</gene>
<organism evidence="1 2">
    <name type="scientific">Dinoroseobacter shibae (strain DSM 16493 / NCIMB 14021 / DFL 12)</name>
    <dbReference type="NCBI Taxonomy" id="398580"/>
    <lineage>
        <taxon>Bacteria</taxon>
        <taxon>Pseudomonadati</taxon>
        <taxon>Pseudomonadota</taxon>
        <taxon>Alphaproteobacteria</taxon>
        <taxon>Rhodobacterales</taxon>
        <taxon>Roseobacteraceae</taxon>
        <taxon>Dinoroseobacter</taxon>
    </lineage>
</organism>
<protein>
    <submittedName>
        <fullName evidence="1">Integrase</fullName>
    </submittedName>
</protein>
<dbReference type="HOGENOM" id="CLU_2842732_0_0_5"/>
<dbReference type="PANTHER" id="PTHR46889:SF4">
    <property type="entry name" value="TRANSPOSASE INSO FOR INSERTION SEQUENCE ELEMENT IS911B-RELATED"/>
    <property type="match status" value="1"/>
</dbReference>
<accession>A8LTT1</accession>
<sequence>MLPGWPWLAGIAAQVGYKCRPVRYGGTPAIVAENKLEQQFQASAPDQVWVTDITYIKTHKGWCPP</sequence>
<proteinExistence type="predicted"/>